<evidence type="ECO:0000256" key="4">
    <source>
        <dbReference type="ARBA" id="ARBA00022692"/>
    </source>
</evidence>
<feature type="transmembrane region" description="Helical" evidence="7">
    <location>
        <begin position="370"/>
        <end position="392"/>
    </location>
</feature>
<comment type="subcellular location">
    <subcellularLocation>
        <location evidence="1">Cell membrane</location>
        <topology evidence="1">Multi-pass membrane protein</topology>
    </subcellularLocation>
</comment>
<gene>
    <name evidence="8" type="ORF">EI42_02977</name>
</gene>
<keyword evidence="4 7" id="KW-0812">Transmembrane</keyword>
<dbReference type="InterPro" id="IPR010290">
    <property type="entry name" value="TM_effector"/>
</dbReference>
<comment type="caution">
    <text evidence="8">The sequence shown here is derived from an EMBL/GenBank/DDBJ whole genome shotgun (WGS) entry which is preliminary data.</text>
</comment>
<keyword evidence="9" id="KW-1185">Reference proteome</keyword>
<dbReference type="InterPro" id="IPR036259">
    <property type="entry name" value="MFS_trans_sf"/>
</dbReference>
<feature type="transmembrane region" description="Helical" evidence="7">
    <location>
        <begin position="288"/>
        <end position="310"/>
    </location>
</feature>
<protein>
    <submittedName>
        <fullName evidence="8">Putative MFS family arabinose efflux permease</fullName>
    </submittedName>
</protein>
<dbReference type="EMBL" id="QKUF01000009">
    <property type="protein sequence ID" value="PZW29255.1"/>
    <property type="molecule type" value="Genomic_DNA"/>
</dbReference>
<dbReference type="PANTHER" id="PTHR23513:SF6">
    <property type="entry name" value="MAJOR FACILITATOR SUPERFAMILY ASSOCIATED DOMAIN-CONTAINING PROTEIN"/>
    <property type="match status" value="1"/>
</dbReference>
<dbReference type="RefSeq" id="WP_170142632.1">
    <property type="nucleotide sequence ID" value="NZ_BIFX01000001.1"/>
</dbReference>
<feature type="transmembrane region" description="Helical" evidence="7">
    <location>
        <begin position="51"/>
        <end position="74"/>
    </location>
</feature>
<evidence type="ECO:0000256" key="7">
    <source>
        <dbReference type="SAM" id="Phobius"/>
    </source>
</evidence>
<keyword evidence="6 7" id="KW-0472">Membrane</keyword>
<evidence type="ECO:0000256" key="1">
    <source>
        <dbReference type="ARBA" id="ARBA00004651"/>
    </source>
</evidence>
<keyword evidence="2" id="KW-0813">Transport</keyword>
<keyword evidence="5 7" id="KW-1133">Transmembrane helix</keyword>
<dbReference type="PANTHER" id="PTHR23513">
    <property type="entry name" value="INTEGRAL MEMBRANE EFFLUX PROTEIN-RELATED"/>
    <property type="match status" value="1"/>
</dbReference>
<feature type="transmembrane region" description="Helical" evidence="7">
    <location>
        <begin position="257"/>
        <end position="276"/>
    </location>
</feature>
<feature type="transmembrane region" description="Helical" evidence="7">
    <location>
        <begin position="94"/>
        <end position="127"/>
    </location>
</feature>
<feature type="transmembrane region" description="Helical" evidence="7">
    <location>
        <begin position="20"/>
        <end position="39"/>
    </location>
</feature>
<evidence type="ECO:0000256" key="3">
    <source>
        <dbReference type="ARBA" id="ARBA00022475"/>
    </source>
</evidence>
<evidence type="ECO:0000313" key="9">
    <source>
        <dbReference type="Proteomes" id="UP000248806"/>
    </source>
</evidence>
<dbReference type="InterPro" id="IPR022324">
    <property type="entry name" value="Bacilysin_exporter_BacE_put"/>
</dbReference>
<dbReference type="SUPFAM" id="SSF103473">
    <property type="entry name" value="MFS general substrate transporter"/>
    <property type="match status" value="1"/>
</dbReference>
<name>A0A326U7U6_THEHA</name>
<evidence type="ECO:0000313" key="8">
    <source>
        <dbReference type="EMBL" id="PZW29255.1"/>
    </source>
</evidence>
<reference evidence="8 9" key="1">
    <citation type="submission" date="2018-06" db="EMBL/GenBank/DDBJ databases">
        <title>Genomic Encyclopedia of Archaeal and Bacterial Type Strains, Phase II (KMG-II): from individual species to whole genera.</title>
        <authorList>
            <person name="Goeker M."/>
        </authorList>
    </citation>
    <scope>NUCLEOTIDE SEQUENCE [LARGE SCALE GENOMIC DNA]</scope>
    <source>
        <strain evidence="8 9">ATCC BAA-1881</strain>
    </source>
</reference>
<dbReference type="CDD" id="cd06173">
    <property type="entry name" value="MFS_MefA_like"/>
    <property type="match status" value="1"/>
</dbReference>
<feature type="transmembrane region" description="Helical" evidence="7">
    <location>
        <begin position="228"/>
        <end position="251"/>
    </location>
</feature>
<dbReference type="PRINTS" id="PR01988">
    <property type="entry name" value="EXPORTERBACE"/>
</dbReference>
<dbReference type="Pfam" id="PF05977">
    <property type="entry name" value="MFS_3"/>
    <property type="match status" value="1"/>
</dbReference>
<evidence type="ECO:0000256" key="5">
    <source>
        <dbReference type="ARBA" id="ARBA00022989"/>
    </source>
</evidence>
<sequence>MEEKEGQSIPALWRNRTYVVFWFGQAVSSIGGNISQIAFPWLVLSLTHSPAAAGIVGMMRTLPNLLYLIAGALVDRWNRKAVMIWCDLGRLLNLLMLLGMLFSGLISIWLLALSALLEGILLVFFSIAHVSSLPALVQKTQLGAAQAQEEVTESITGLVGPSLAGVLYAASHLLPFLFDAISYLVSLFTLFQVKLPARAPQKRQHLLLEIMEGMVWMWKEPVLRTMNLCSVLAALVLPGEVLILMVLAKSYHVPDVWVGLIFAADGLGAIAGALIAPFLRLPVGWSVILVRWCFVLFWPLSLLGGSGWMLGLVNGLIGLVDPLEDVPYFSYRMRVIPDELRGRVISACRIFTSLTNPLGQLLTGLLLERLGATSTVLLGWLILILVASLFTLSPHMRRARL</sequence>
<evidence type="ECO:0000256" key="6">
    <source>
        <dbReference type="ARBA" id="ARBA00023136"/>
    </source>
</evidence>
<dbReference type="Gene3D" id="1.20.1250.20">
    <property type="entry name" value="MFS general substrate transporter like domains"/>
    <property type="match status" value="1"/>
</dbReference>
<dbReference type="AlphaFoldDB" id="A0A326U7U6"/>
<proteinExistence type="predicted"/>
<keyword evidence="3" id="KW-1003">Cell membrane</keyword>
<evidence type="ECO:0000256" key="2">
    <source>
        <dbReference type="ARBA" id="ARBA00022448"/>
    </source>
</evidence>
<dbReference type="GO" id="GO:0005886">
    <property type="term" value="C:plasma membrane"/>
    <property type="evidence" value="ECO:0007669"/>
    <property type="project" value="UniProtKB-SubCell"/>
</dbReference>
<feature type="transmembrane region" description="Helical" evidence="7">
    <location>
        <begin position="173"/>
        <end position="193"/>
    </location>
</feature>
<dbReference type="Proteomes" id="UP000248806">
    <property type="component" value="Unassembled WGS sequence"/>
</dbReference>
<organism evidence="8 9">
    <name type="scientific">Thermosporothrix hazakensis</name>
    <dbReference type="NCBI Taxonomy" id="644383"/>
    <lineage>
        <taxon>Bacteria</taxon>
        <taxon>Bacillati</taxon>
        <taxon>Chloroflexota</taxon>
        <taxon>Ktedonobacteria</taxon>
        <taxon>Ktedonobacterales</taxon>
        <taxon>Thermosporotrichaceae</taxon>
        <taxon>Thermosporothrix</taxon>
    </lineage>
</organism>
<accession>A0A326U7U6</accession>